<protein>
    <submittedName>
        <fullName evidence="1">Uncharacterized protein</fullName>
    </submittedName>
</protein>
<dbReference type="EMBL" id="JAWDGP010004106">
    <property type="protein sequence ID" value="KAK3767828.1"/>
    <property type="molecule type" value="Genomic_DNA"/>
</dbReference>
<evidence type="ECO:0000313" key="2">
    <source>
        <dbReference type="Proteomes" id="UP001283361"/>
    </source>
</evidence>
<evidence type="ECO:0000313" key="1">
    <source>
        <dbReference type="EMBL" id="KAK3767828.1"/>
    </source>
</evidence>
<proteinExistence type="predicted"/>
<keyword evidence="2" id="KW-1185">Reference proteome</keyword>
<dbReference type="Proteomes" id="UP001283361">
    <property type="component" value="Unassembled WGS sequence"/>
</dbReference>
<sequence length="232" mass="25317">MANVGVLSSQFAATLQPHIRSSLKNTAQHSSGHLYKGITGTCEERLPGREMSLVVAGAIQGVLRNTYTADPGLPQAPFRVFSETHTHGGSWSAAGAIQGVLRDTHTEDPGLPQAPFRVFSETHTRRILVCRRRHSGCSQRHTHGGSWSTAGAIQSVLRDTHTEDPGLPQAPFRVFSETHTHTEDPGLPQAPFRVFSETHTRRTLVCHGLEQGKSKFIELQKHGKPRGLSPST</sequence>
<organism evidence="1 2">
    <name type="scientific">Elysia crispata</name>
    <name type="common">lettuce slug</name>
    <dbReference type="NCBI Taxonomy" id="231223"/>
    <lineage>
        <taxon>Eukaryota</taxon>
        <taxon>Metazoa</taxon>
        <taxon>Spiralia</taxon>
        <taxon>Lophotrochozoa</taxon>
        <taxon>Mollusca</taxon>
        <taxon>Gastropoda</taxon>
        <taxon>Heterobranchia</taxon>
        <taxon>Euthyneura</taxon>
        <taxon>Panpulmonata</taxon>
        <taxon>Sacoglossa</taxon>
        <taxon>Placobranchoidea</taxon>
        <taxon>Plakobranchidae</taxon>
        <taxon>Elysia</taxon>
    </lineage>
</organism>
<reference evidence="1" key="1">
    <citation type="journal article" date="2023" name="G3 (Bethesda)">
        <title>A reference genome for the long-term kleptoplast-retaining sea slug Elysia crispata morphotype clarki.</title>
        <authorList>
            <person name="Eastman K.E."/>
            <person name="Pendleton A.L."/>
            <person name="Shaikh M.A."/>
            <person name="Suttiyut T."/>
            <person name="Ogas R."/>
            <person name="Tomko P."/>
            <person name="Gavelis G."/>
            <person name="Widhalm J.R."/>
            <person name="Wisecaver J.H."/>
        </authorList>
    </citation>
    <scope>NUCLEOTIDE SEQUENCE</scope>
    <source>
        <strain evidence="1">ECLA1</strain>
    </source>
</reference>
<name>A0AAE0ZE90_9GAST</name>
<comment type="caution">
    <text evidence="1">The sequence shown here is derived from an EMBL/GenBank/DDBJ whole genome shotgun (WGS) entry which is preliminary data.</text>
</comment>
<dbReference type="AlphaFoldDB" id="A0AAE0ZE90"/>
<gene>
    <name evidence="1" type="ORF">RRG08_053971</name>
</gene>
<accession>A0AAE0ZE90</accession>